<organism evidence="1 2">
    <name type="scientific">Alcaligenes xylosoxydans xylosoxydans</name>
    <name type="common">Achromobacter xylosoxidans</name>
    <dbReference type="NCBI Taxonomy" id="85698"/>
    <lineage>
        <taxon>Bacteria</taxon>
        <taxon>Pseudomonadati</taxon>
        <taxon>Pseudomonadota</taxon>
        <taxon>Betaproteobacteria</taxon>
        <taxon>Burkholderiales</taxon>
        <taxon>Alcaligenaceae</taxon>
        <taxon>Achromobacter</taxon>
    </lineage>
</organism>
<dbReference type="Proteomes" id="UP001141992">
    <property type="component" value="Unassembled WGS sequence"/>
</dbReference>
<proteinExistence type="predicted"/>
<dbReference type="AlphaFoldDB" id="A0A9W5A9K2"/>
<sequence>MIEPIAPGATRMPADFIFMLTRNDRTIDAADACLDIALASGVRHLGFKDIGQPLAVLGRLRRAIHAAGARCYLEVVSQDRESELASVRAALELDVDCLLGGTHVDEALALLAGSRIRYYPFPGRVHGHPSILGGTRGQIAHSARQLAAKPGVHGLDLLAYRADVDVPALMREVCGVARPVIVAGSLDTPARIQAACRAGAAGFTVGTAALDGRFAAAQAGLAGQLAAIQAAAAAA</sequence>
<dbReference type="SUPFAM" id="SSF51366">
    <property type="entry name" value="Ribulose-phoshate binding barrel"/>
    <property type="match status" value="1"/>
</dbReference>
<reference evidence="1" key="1">
    <citation type="submission" date="2022-12" db="EMBL/GenBank/DDBJ databases">
        <authorList>
            <person name="Voronina O.L."/>
            <person name="Kunda M.S."/>
            <person name="Ryzhova N."/>
            <person name="Aksenova E.I."/>
        </authorList>
    </citation>
    <scope>NUCLEOTIDE SEQUENCE</scope>
    <source>
        <strain evidence="1">SCCH136:Ach223948</strain>
    </source>
</reference>
<evidence type="ECO:0000313" key="1">
    <source>
        <dbReference type="EMBL" id="MCZ8403930.1"/>
    </source>
</evidence>
<dbReference type="InterPro" id="IPR011060">
    <property type="entry name" value="RibuloseP-bd_barrel"/>
</dbReference>
<gene>
    <name evidence="1" type="ORF">O9570_20910</name>
</gene>
<dbReference type="EMBL" id="JAPZVI010000019">
    <property type="protein sequence ID" value="MCZ8403930.1"/>
    <property type="molecule type" value="Genomic_DNA"/>
</dbReference>
<dbReference type="RefSeq" id="WP_020927412.1">
    <property type="nucleotide sequence ID" value="NZ_CP123947.1"/>
</dbReference>
<protein>
    <submittedName>
        <fullName evidence="1">4-hydroxythreonine-4-phosphate dehydrogenase</fullName>
    </submittedName>
</protein>
<accession>A0A9W5A9K2</accession>
<evidence type="ECO:0000313" key="2">
    <source>
        <dbReference type="Proteomes" id="UP001141992"/>
    </source>
</evidence>
<comment type="caution">
    <text evidence="1">The sequence shown here is derived from an EMBL/GenBank/DDBJ whole genome shotgun (WGS) entry which is preliminary data.</text>
</comment>
<name>A0A9W5A9K2_ALCXX</name>